<proteinExistence type="predicted"/>
<feature type="non-terminal residue" evidence="1">
    <location>
        <position position="1"/>
    </location>
</feature>
<accession>X0SJM0</accession>
<reference evidence="1" key="1">
    <citation type="journal article" date="2014" name="Front. Microbiol.">
        <title>High frequency of phylogenetically diverse reductive dehalogenase-homologous genes in deep subseafloor sedimentary metagenomes.</title>
        <authorList>
            <person name="Kawai M."/>
            <person name="Futagami T."/>
            <person name="Toyoda A."/>
            <person name="Takaki Y."/>
            <person name="Nishi S."/>
            <person name="Hori S."/>
            <person name="Arai W."/>
            <person name="Tsubouchi T."/>
            <person name="Morono Y."/>
            <person name="Uchiyama I."/>
            <person name="Ito T."/>
            <person name="Fujiyama A."/>
            <person name="Inagaki F."/>
            <person name="Takami H."/>
        </authorList>
    </citation>
    <scope>NUCLEOTIDE SEQUENCE</scope>
    <source>
        <strain evidence="1">Expedition CK06-06</strain>
    </source>
</reference>
<comment type="caution">
    <text evidence="1">The sequence shown here is derived from an EMBL/GenBank/DDBJ whole genome shotgun (WGS) entry which is preliminary data.</text>
</comment>
<name>X0SJM0_9ZZZZ</name>
<sequence>YSNIPHFISMDTWGKNPQDFHKIHEELQTEGFKDIIPYIVHSVKYFDCWVDQLLRTK</sequence>
<dbReference type="AlphaFoldDB" id="X0SJM0"/>
<gene>
    <name evidence="1" type="ORF">S01H1_16375</name>
</gene>
<protein>
    <submittedName>
        <fullName evidence="1">Uncharacterized protein</fullName>
    </submittedName>
</protein>
<dbReference type="EMBL" id="BARS01008610">
    <property type="protein sequence ID" value="GAF81283.1"/>
    <property type="molecule type" value="Genomic_DNA"/>
</dbReference>
<organism evidence="1">
    <name type="scientific">marine sediment metagenome</name>
    <dbReference type="NCBI Taxonomy" id="412755"/>
    <lineage>
        <taxon>unclassified sequences</taxon>
        <taxon>metagenomes</taxon>
        <taxon>ecological metagenomes</taxon>
    </lineage>
</organism>
<evidence type="ECO:0000313" key="1">
    <source>
        <dbReference type="EMBL" id="GAF81283.1"/>
    </source>
</evidence>